<keyword evidence="2" id="KW-0472">Membrane</keyword>
<dbReference type="InterPro" id="IPR000253">
    <property type="entry name" value="FHA_dom"/>
</dbReference>
<dbReference type="Gene3D" id="2.60.200.20">
    <property type="match status" value="1"/>
</dbReference>
<evidence type="ECO:0000313" key="5">
    <source>
        <dbReference type="Proteomes" id="UP001569414"/>
    </source>
</evidence>
<proteinExistence type="predicted"/>
<dbReference type="PROSITE" id="PS50006">
    <property type="entry name" value="FHA_DOMAIN"/>
    <property type="match status" value="1"/>
</dbReference>
<accession>A0ABV4NI15</accession>
<evidence type="ECO:0000259" key="3">
    <source>
        <dbReference type="PROSITE" id="PS50006"/>
    </source>
</evidence>
<dbReference type="RefSeq" id="WP_371842325.1">
    <property type="nucleotide sequence ID" value="NZ_JBGMEL010000001.1"/>
</dbReference>
<evidence type="ECO:0000313" key="4">
    <source>
        <dbReference type="EMBL" id="MFA0789177.1"/>
    </source>
</evidence>
<keyword evidence="2" id="KW-1133">Transmembrane helix</keyword>
<dbReference type="EMBL" id="JBGMEL010000001">
    <property type="protein sequence ID" value="MFA0789177.1"/>
    <property type="molecule type" value="Genomic_DNA"/>
</dbReference>
<dbReference type="InterPro" id="IPR008984">
    <property type="entry name" value="SMAD_FHA_dom_sf"/>
</dbReference>
<gene>
    <name evidence="4" type="ORF">ACCI51_01380</name>
</gene>
<feature type="transmembrane region" description="Helical" evidence="2">
    <location>
        <begin position="229"/>
        <end position="248"/>
    </location>
</feature>
<organism evidence="4 5">
    <name type="scientific">Microbulbifer echini</name>
    <dbReference type="NCBI Taxonomy" id="1529067"/>
    <lineage>
        <taxon>Bacteria</taxon>
        <taxon>Pseudomonadati</taxon>
        <taxon>Pseudomonadota</taxon>
        <taxon>Gammaproteobacteria</taxon>
        <taxon>Cellvibrionales</taxon>
        <taxon>Microbulbiferaceae</taxon>
        <taxon>Microbulbifer</taxon>
    </lineage>
</organism>
<evidence type="ECO:0000256" key="1">
    <source>
        <dbReference type="SAM" id="MobiDB-lite"/>
    </source>
</evidence>
<feature type="region of interest" description="Disordered" evidence="1">
    <location>
        <begin position="321"/>
        <end position="346"/>
    </location>
</feature>
<feature type="transmembrane region" description="Helical" evidence="2">
    <location>
        <begin position="192"/>
        <end position="209"/>
    </location>
</feature>
<sequence length="346" mass="38432">MALIIEELNRAHRVQVRYRMDGDKFTLGRAYNNDAILEDIHADGRHAEIRRDESGNYTLHDLNSVNGSQLLGNLKDRSVKPGEISSHQIASGDLIQCGKSRLRVFNCDDHVAEATPLHSLENLFSSMSRPLYAALLVLAVALSTVLLSYLGYARTYQWTIALNILASAIIGLVIYAGIWAFIGRVVRHETHFFAHLSIAAIGALSYAVWEWFGSVLNYNFAIGDTMEILDFLVLAIILPAMLWCACYLATNLGRAWRWAVALVLPIGFLGLSLVETIGGIDHFSETPEISTELKYDNMLLRKPVPMQEFIAGSATVFDIPIEKDDSEETESRDGSSAEDDSPEVEQ</sequence>
<feature type="transmembrane region" description="Helical" evidence="2">
    <location>
        <begin position="158"/>
        <end position="180"/>
    </location>
</feature>
<feature type="transmembrane region" description="Helical" evidence="2">
    <location>
        <begin position="131"/>
        <end position="152"/>
    </location>
</feature>
<feature type="transmembrane region" description="Helical" evidence="2">
    <location>
        <begin position="255"/>
        <end position="274"/>
    </location>
</feature>
<name>A0ABV4NI15_9GAMM</name>
<dbReference type="Pfam" id="PF00498">
    <property type="entry name" value="FHA"/>
    <property type="match status" value="1"/>
</dbReference>
<feature type="domain" description="FHA" evidence="3">
    <location>
        <begin position="25"/>
        <end position="75"/>
    </location>
</feature>
<dbReference type="Proteomes" id="UP001569414">
    <property type="component" value="Unassembled WGS sequence"/>
</dbReference>
<keyword evidence="2" id="KW-0812">Transmembrane</keyword>
<dbReference type="SUPFAM" id="SSF49879">
    <property type="entry name" value="SMAD/FHA domain"/>
    <property type="match status" value="1"/>
</dbReference>
<evidence type="ECO:0000256" key="2">
    <source>
        <dbReference type="SAM" id="Phobius"/>
    </source>
</evidence>
<protein>
    <submittedName>
        <fullName evidence="4">FHA domain-containing protein</fullName>
    </submittedName>
</protein>
<dbReference type="CDD" id="cd00060">
    <property type="entry name" value="FHA"/>
    <property type="match status" value="1"/>
</dbReference>
<keyword evidence="5" id="KW-1185">Reference proteome</keyword>
<comment type="caution">
    <text evidence="4">The sequence shown here is derived from an EMBL/GenBank/DDBJ whole genome shotgun (WGS) entry which is preliminary data.</text>
</comment>
<feature type="compositionally biased region" description="Acidic residues" evidence="1">
    <location>
        <begin position="336"/>
        <end position="346"/>
    </location>
</feature>
<reference evidence="4 5" key="1">
    <citation type="submission" date="2024-08" db="EMBL/GenBank/DDBJ databases">
        <authorList>
            <person name="Ishaq N."/>
        </authorList>
    </citation>
    <scope>NUCLEOTIDE SEQUENCE [LARGE SCALE GENOMIC DNA]</scope>
    <source>
        <strain evidence="4 5">JCM 30400</strain>
    </source>
</reference>